<keyword evidence="2" id="KW-1185">Reference proteome</keyword>
<evidence type="ECO:0000313" key="1">
    <source>
        <dbReference type="EMBL" id="EFP06600.1"/>
    </source>
</evidence>
<feature type="non-terminal residue" evidence="1">
    <location>
        <position position="17"/>
    </location>
</feature>
<evidence type="ECO:0000313" key="2">
    <source>
        <dbReference type="Proteomes" id="UP000008281"/>
    </source>
</evidence>
<dbReference type="Proteomes" id="UP000008281">
    <property type="component" value="Unassembled WGS sequence"/>
</dbReference>
<accession>E3NM37</accession>
<proteinExistence type="predicted"/>
<name>E3NM37_CAERE</name>
<organism evidence="2">
    <name type="scientific">Caenorhabditis remanei</name>
    <name type="common">Caenorhabditis vulgaris</name>
    <dbReference type="NCBI Taxonomy" id="31234"/>
    <lineage>
        <taxon>Eukaryota</taxon>
        <taxon>Metazoa</taxon>
        <taxon>Ecdysozoa</taxon>
        <taxon>Nematoda</taxon>
        <taxon>Chromadorea</taxon>
        <taxon>Rhabditida</taxon>
        <taxon>Rhabditina</taxon>
        <taxon>Rhabditomorpha</taxon>
        <taxon>Rhabditoidea</taxon>
        <taxon>Rhabditidae</taxon>
        <taxon>Peloderinae</taxon>
        <taxon>Caenorhabditis</taxon>
    </lineage>
</organism>
<dbReference type="InParanoid" id="E3NM37"/>
<dbReference type="EMBL" id="DS268975">
    <property type="protein sequence ID" value="EFP06600.1"/>
    <property type="molecule type" value="Genomic_DNA"/>
</dbReference>
<dbReference type="AlphaFoldDB" id="E3NM37"/>
<sequence>MCSENVRQTFSNTSKNV</sequence>
<reference evidence="1" key="1">
    <citation type="submission" date="2007-07" db="EMBL/GenBank/DDBJ databases">
        <title>PCAP assembly of the Caenorhabditis remanei genome.</title>
        <authorList>
            <consortium name="The Caenorhabditis remanei Sequencing Consortium"/>
            <person name="Wilson R.K."/>
        </authorList>
    </citation>
    <scope>NUCLEOTIDE SEQUENCE [LARGE SCALE GENOMIC DNA]</scope>
    <source>
        <strain evidence="1">PB4641</strain>
    </source>
</reference>
<gene>
    <name evidence="1" type="ORF">CRE_30547</name>
</gene>
<protein>
    <submittedName>
        <fullName evidence="1">Uncharacterized protein</fullName>
    </submittedName>
</protein>